<reference evidence="3" key="1">
    <citation type="journal article" date="2019" name="Int. J. Syst. Evol. Microbiol.">
        <title>The Global Catalogue of Microorganisms (GCM) 10K type strain sequencing project: providing services to taxonomists for standard genome sequencing and annotation.</title>
        <authorList>
            <consortium name="The Broad Institute Genomics Platform"/>
            <consortium name="The Broad Institute Genome Sequencing Center for Infectious Disease"/>
            <person name="Wu L."/>
            <person name="Ma J."/>
        </authorList>
    </citation>
    <scope>NUCLEOTIDE SEQUENCE [LARGE SCALE GENOMIC DNA]</scope>
    <source>
        <strain evidence="3">CCM 7526</strain>
    </source>
</reference>
<dbReference type="EMBL" id="JBHTMK010000018">
    <property type="protein sequence ID" value="MFD1366318.1"/>
    <property type="molecule type" value="Genomic_DNA"/>
</dbReference>
<dbReference type="Proteomes" id="UP001597183">
    <property type="component" value="Unassembled WGS sequence"/>
</dbReference>
<accession>A0ABW4A7N5</accession>
<evidence type="ECO:0000256" key="1">
    <source>
        <dbReference type="SAM" id="MobiDB-lite"/>
    </source>
</evidence>
<protein>
    <submittedName>
        <fullName evidence="2">Uncharacterized protein</fullName>
    </submittedName>
</protein>
<dbReference type="RefSeq" id="WP_317793081.1">
    <property type="nucleotide sequence ID" value="NZ_AP028461.1"/>
</dbReference>
<name>A0ABW4A7N5_9ACTN</name>
<sequence length="213" mass="22626">MIDNTGSLSWVARIGNEGGPLLICAAETFDDWTGAVFDAEWQLDPACDLARAEAVLSPDDDEEEAGLLRFGPDGRHSGLVWQMDGGGVAEIATTGDGLLIMRSWVGREHEGPRRHVTTPGARIGEVDDGEIDLPTGRVAVVWAAAPAAEVVRSSPDQLDLPELLNIGALTSVPPGRYRIGHGHHDGADGRYAPAGPPVGGDHSCRWIRLERSA</sequence>
<keyword evidence="3" id="KW-1185">Reference proteome</keyword>
<evidence type="ECO:0000313" key="2">
    <source>
        <dbReference type="EMBL" id="MFD1366318.1"/>
    </source>
</evidence>
<feature type="region of interest" description="Disordered" evidence="1">
    <location>
        <begin position="110"/>
        <end position="129"/>
    </location>
</feature>
<organism evidence="2 3">
    <name type="scientific">Actinoplanes sichuanensis</name>
    <dbReference type="NCBI Taxonomy" id="512349"/>
    <lineage>
        <taxon>Bacteria</taxon>
        <taxon>Bacillati</taxon>
        <taxon>Actinomycetota</taxon>
        <taxon>Actinomycetes</taxon>
        <taxon>Micromonosporales</taxon>
        <taxon>Micromonosporaceae</taxon>
        <taxon>Actinoplanes</taxon>
    </lineage>
</organism>
<proteinExistence type="predicted"/>
<evidence type="ECO:0000313" key="3">
    <source>
        <dbReference type="Proteomes" id="UP001597183"/>
    </source>
</evidence>
<comment type="caution">
    <text evidence="2">The sequence shown here is derived from an EMBL/GenBank/DDBJ whole genome shotgun (WGS) entry which is preliminary data.</text>
</comment>
<gene>
    <name evidence="2" type="ORF">ACFQ5G_13275</name>
</gene>